<keyword evidence="1" id="KW-0677">Repeat</keyword>
<dbReference type="InterPro" id="IPR036650">
    <property type="entry name" value="CAT_RNA-bd_dom_sf"/>
</dbReference>
<evidence type="ECO:0000256" key="1">
    <source>
        <dbReference type="ARBA" id="ARBA00022737"/>
    </source>
</evidence>
<dbReference type="SMART" id="SM01061">
    <property type="entry name" value="CAT_RBD"/>
    <property type="match status" value="1"/>
</dbReference>
<sequence length="287" mass="33676">MEIKKVFNNNVALTSNESNQEVVVMGKGLAFQKKPGDTIDTDKIEKTFILQDKETSEKLNQLLSGVSEKYLGIVSEILDYAKSKLPYSLNEFLYIALTDHIDYAITRHREGISLKNTLSYEIRKYYKAEYQIGLEALDLIEQHTGIRLEEDEAASIALHLVNGGFSEENMTNAIQVTEIVNNIINIVKYHYQMELDDTSINYERFLTHLRFFAIRYIRQEKIEDTVDDFFYEQIKQKYHIAFDCAKKIEIYLRETFNWNISRDEEIYLTVHISRVTRRQANVDKIRD</sequence>
<feature type="domain" description="PRD" evidence="2">
    <location>
        <begin position="65"/>
        <end position="170"/>
    </location>
</feature>
<dbReference type="InterPro" id="IPR004341">
    <property type="entry name" value="CAT_RNA-bd_dom"/>
</dbReference>
<dbReference type="SUPFAM" id="SSF50151">
    <property type="entry name" value="SacY-like RNA-binding domain"/>
    <property type="match status" value="1"/>
</dbReference>
<evidence type="ECO:0000313" key="3">
    <source>
        <dbReference type="EMBL" id="MBB6513440.1"/>
    </source>
</evidence>
<comment type="caution">
    <text evidence="3">The sequence shown here is derived from an EMBL/GenBank/DDBJ whole genome shotgun (WGS) entry which is preliminary data.</text>
</comment>
<dbReference type="PROSITE" id="PS51372">
    <property type="entry name" value="PRD_2"/>
    <property type="match status" value="2"/>
</dbReference>
<dbReference type="PANTHER" id="PTHR30185:SF15">
    <property type="entry name" value="CRYPTIC BETA-GLUCOSIDE BGL OPERON ANTITERMINATOR"/>
    <property type="match status" value="1"/>
</dbReference>
<dbReference type="Gene3D" id="1.10.1790.10">
    <property type="entry name" value="PRD domain"/>
    <property type="match status" value="2"/>
</dbReference>
<dbReference type="PANTHER" id="PTHR30185">
    <property type="entry name" value="CRYPTIC BETA-GLUCOSIDE BGL OPERON ANTITERMINATOR"/>
    <property type="match status" value="1"/>
</dbReference>
<dbReference type="Pfam" id="PF03123">
    <property type="entry name" value="CAT_RBD"/>
    <property type="match status" value="1"/>
</dbReference>
<dbReference type="AlphaFoldDB" id="A0A841RH12"/>
<dbReference type="GO" id="GO:0003723">
    <property type="term" value="F:RNA binding"/>
    <property type="evidence" value="ECO:0007669"/>
    <property type="project" value="InterPro"/>
</dbReference>
<protein>
    <submittedName>
        <fullName evidence="3">Beta-glucoside operon transcriptional antiterminator</fullName>
    </submittedName>
</protein>
<evidence type="ECO:0000313" key="4">
    <source>
        <dbReference type="Proteomes" id="UP000572212"/>
    </source>
</evidence>
<proteinExistence type="predicted"/>
<gene>
    <name evidence="3" type="ORF">GGQ92_002252</name>
</gene>
<evidence type="ECO:0000259" key="2">
    <source>
        <dbReference type="PROSITE" id="PS51372"/>
    </source>
</evidence>
<keyword evidence="4" id="KW-1185">Reference proteome</keyword>
<organism evidence="3 4">
    <name type="scientific">Gracilibacillus halotolerans</name>
    <dbReference type="NCBI Taxonomy" id="74386"/>
    <lineage>
        <taxon>Bacteria</taxon>
        <taxon>Bacillati</taxon>
        <taxon>Bacillota</taxon>
        <taxon>Bacilli</taxon>
        <taxon>Bacillales</taxon>
        <taxon>Bacillaceae</taxon>
        <taxon>Gracilibacillus</taxon>
    </lineage>
</organism>
<dbReference type="SUPFAM" id="SSF63520">
    <property type="entry name" value="PTS-regulatory domain, PRD"/>
    <property type="match status" value="2"/>
</dbReference>
<dbReference type="RefSeq" id="WP_184248626.1">
    <property type="nucleotide sequence ID" value="NZ_BAAACU010000029.1"/>
</dbReference>
<dbReference type="GO" id="GO:0006355">
    <property type="term" value="P:regulation of DNA-templated transcription"/>
    <property type="evidence" value="ECO:0007669"/>
    <property type="project" value="InterPro"/>
</dbReference>
<dbReference type="InterPro" id="IPR050661">
    <property type="entry name" value="BglG_antiterminators"/>
</dbReference>
<dbReference type="NCBIfam" id="NF046042">
    <property type="entry name" value="LicT"/>
    <property type="match status" value="1"/>
</dbReference>
<dbReference type="Pfam" id="PF00874">
    <property type="entry name" value="PRD"/>
    <property type="match status" value="2"/>
</dbReference>
<dbReference type="InterPro" id="IPR011608">
    <property type="entry name" value="PRD"/>
</dbReference>
<dbReference type="InterPro" id="IPR036634">
    <property type="entry name" value="PRD_sf"/>
</dbReference>
<dbReference type="EMBL" id="JACHON010000012">
    <property type="protein sequence ID" value="MBB6513440.1"/>
    <property type="molecule type" value="Genomic_DNA"/>
</dbReference>
<accession>A0A841RH12</accession>
<dbReference type="Proteomes" id="UP000572212">
    <property type="component" value="Unassembled WGS sequence"/>
</dbReference>
<feature type="domain" description="PRD" evidence="2">
    <location>
        <begin position="171"/>
        <end position="282"/>
    </location>
</feature>
<name>A0A841RH12_9BACI</name>
<reference evidence="3 4" key="1">
    <citation type="submission" date="2020-08" db="EMBL/GenBank/DDBJ databases">
        <title>Genomic Encyclopedia of Type Strains, Phase IV (KMG-IV): sequencing the most valuable type-strain genomes for metagenomic binning, comparative biology and taxonomic classification.</title>
        <authorList>
            <person name="Goeker M."/>
        </authorList>
    </citation>
    <scope>NUCLEOTIDE SEQUENCE [LARGE SCALE GENOMIC DNA]</scope>
    <source>
        <strain evidence="3 4">DSM 11805</strain>
    </source>
</reference>
<dbReference type="Gene3D" id="2.30.24.10">
    <property type="entry name" value="CAT RNA-binding domain"/>
    <property type="match status" value="1"/>
</dbReference>